<protein>
    <submittedName>
        <fullName evidence="2">Uncharacterized protein</fullName>
    </submittedName>
</protein>
<sequence length="714" mass="80360">MVPRNRGSSNYRGKKPYKKPSNYNSRGGYNSGGSSPHQYNNNRSQRNNHQSWKSNSGKNDYKSTYSGSRDYQSGSTSPYANNNSGSGSYYGSNSYLNGSSSPYSNGNRSQVENRYGANGFDEEDDEEEEAYDPAKEPERNRSTFPNQQNAYYNGASNLSEIPLHDHIDADELIEEKPEVSPYRFTDSIIRFLNKNLKNYSKERPQIPIEVDKQQIEQKIKHLDEQYLAVIRGVLVNIKEITSTDVDLNAVREYGDKLVLKKIVTTEEHQKYFRQLEFLVNKTLDAFNLQTGKKYEGISKWAYDEEMDKMKKPEETVDFDADLFDKADFEDLNKEQPVDDNEDLPDFEALENVYAEQKNNEGDIDEELPDFEDIEDESPLFLDSEPGTQQSENDKAEDLKDQDPAAPASASASASASSVPVAASASASSVPVAATTTTTTPAAPAPTEIIDPVDDIEELADYEDVEAMNAEDDDEIVEIDDPTTHHDSTKVSPDRPKALNKASTESIHLSPLTSHSLPVSIPTGPKSKPTGPSRTYSHTTLGRNSPPHITSYRTSSRSDDRSSYASKHSQSSGYDSFRPSGTIPRLNSGSPTRHIAPPFNEPTFSRRSLSNDRGRIVSEREREIIEEKARKRRKQDIELLAGPTTRTINGSEKDKFVVPLKVKLNSFMSRIESQNPFQEIKMYHEESGFIEPTSVSRKTMPMKEKYRNRIRELCK</sequence>
<feature type="compositionally biased region" description="Low complexity" evidence="1">
    <location>
        <begin position="77"/>
        <end position="88"/>
    </location>
</feature>
<feature type="region of interest" description="Disordered" evidence="1">
    <location>
        <begin position="377"/>
        <end position="614"/>
    </location>
</feature>
<gene>
    <name evidence="2" type="ORF">CTRG_00984</name>
</gene>
<evidence type="ECO:0000256" key="1">
    <source>
        <dbReference type="SAM" id="MobiDB-lite"/>
    </source>
</evidence>
<dbReference type="RefSeq" id="XP_002546202.1">
    <property type="nucleotide sequence ID" value="XM_002546156.1"/>
</dbReference>
<dbReference type="EMBL" id="GG692395">
    <property type="protein sequence ID" value="EER36244.1"/>
    <property type="molecule type" value="Genomic_DNA"/>
</dbReference>
<name>C5M4J4_CANTT</name>
<dbReference type="HOGENOM" id="CLU_386835_0_0_1"/>
<organism evidence="2 3">
    <name type="scientific">Candida tropicalis (strain ATCC MYA-3404 / T1)</name>
    <name type="common">Yeast</name>
    <dbReference type="NCBI Taxonomy" id="294747"/>
    <lineage>
        <taxon>Eukaryota</taxon>
        <taxon>Fungi</taxon>
        <taxon>Dikarya</taxon>
        <taxon>Ascomycota</taxon>
        <taxon>Saccharomycotina</taxon>
        <taxon>Pichiomycetes</taxon>
        <taxon>Debaryomycetaceae</taxon>
        <taxon>Candida/Lodderomyces clade</taxon>
        <taxon>Candida</taxon>
    </lineage>
</organism>
<feature type="compositionally biased region" description="Polar residues" evidence="1">
    <location>
        <begin position="500"/>
        <end position="516"/>
    </location>
</feature>
<feature type="compositionally biased region" description="Polar residues" evidence="1">
    <location>
        <begin position="1"/>
        <end position="11"/>
    </location>
</feature>
<proteinExistence type="predicted"/>
<evidence type="ECO:0000313" key="3">
    <source>
        <dbReference type="Proteomes" id="UP000002037"/>
    </source>
</evidence>
<dbReference type="Proteomes" id="UP000002037">
    <property type="component" value="Unassembled WGS sequence"/>
</dbReference>
<feature type="compositionally biased region" description="Basic and acidic residues" evidence="1">
    <location>
        <begin position="132"/>
        <end position="141"/>
    </location>
</feature>
<feature type="compositionally biased region" description="Low complexity" evidence="1">
    <location>
        <begin position="21"/>
        <end position="51"/>
    </location>
</feature>
<feature type="compositionally biased region" description="Polar residues" evidence="1">
    <location>
        <begin position="564"/>
        <end position="573"/>
    </location>
</feature>
<reference evidence="2 3" key="1">
    <citation type="journal article" date="2009" name="Nature">
        <title>Evolution of pathogenicity and sexual reproduction in eight Candida genomes.</title>
        <authorList>
            <person name="Butler G."/>
            <person name="Rasmussen M.D."/>
            <person name="Lin M.F."/>
            <person name="Santos M.A."/>
            <person name="Sakthikumar S."/>
            <person name="Munro C.A."/>
            <person name="Rheinbay E."/>
            <person name="Grabherr M."/>
            <person name="Forche A."/>
            <person name="Reedy J.L."/>
            <person name="Agrafioti I."/>
            <person name="Arnaud M.B."/>
            <person name="Bates S."/>
            <person name="Brown A.J."/>
            <person name="Brunke S."/>
            <person name="Costanzo M.C."/>
            <person name="Fitzpatrick D.A."/>
            <person name="de Groot P.W."/>
            <person name="Harris D."/>
            <person name="Hoyer L.L."/>
            <person name="Hube B."/>
            <person name="Klis F.M."/>
            <person name="Kodira C."/>
            <person name="Lennard N."/>
            <person name="Logue M.E."/>
            <person name="Martin R."/>
            <person name="Neiman A.M."/>
            <person name="Nikolaou E."/>
            <person name="Quail M.A."/>
            <person name="Quinn J."/>
            <person name="Santos M.C."/>
            <person name="Schmitzberger F.F."/>
            <person name="Sherlock G."/>
            <person name="Shah P."/>
            <person name="Silverstein K.A."/>
            <person name="Skrzypek M.S."/>
            <person name="Soll D."/>
            <person name="Staggs R."/>
            <person name="Stansfield I."/>
            <person name="Stumpf M.P."/>
            <person name="Sudbery P.E."/>
            <person name="Srikantha T."/>
            <person name="Zeng Q."/>
            <person name="Berman J."/>
            <person name="Berriman M."/>
            <person name="Heitman J."/>
            <person name="Gow N.A."/>
            <person name="Lorenz M.C."/>
            <person name="Birren B.W."/>
            <person name="Kellis M."/>
            <person name="Cuomo C.A."/>
        </authorList>
    </citation>
    <scope>NUCLEOTIDE SEQUENCE [LARGE SCALE GENOMIC DNA]</scope>
    <source>
        <strain evidence="3">ATCC MYA-3404 / T1</strain>
    </source>
</reference>
<dbReference type="AlphaFoldDB" id="C5M4J4"/>
<feature type="compositionally biased region" description="Low complexity" evidence="1">
    <location>
        <begin position="403"/>
        <end position="446"/>
    </location>
</feature>
<keyword evidence="3" id="KW-1185">Reference proteome</keyword>
<feature type="compositionally biased region" description="Polar residues" evidence="1">
    <location>
        <begin position="529"/>
        <end position="542"/>
    </location>
</feature>
<feature type="region of interest" description="Disordered" evidence="1">
    <location>
        <begin position="100"/>
        <end position="147"/>
    </location>
</feature>
<feature type="compositionally biased region" description="Acidic residues" evidence="1">
    <location>
        <begin position="120"/>
        <end position="131"/>
    </location>
</feature>
<evidence type="ECO:0000313" key="2">
    <source>
        <dbReference type="EMBL" id="EER36244.1"/>
    </source>
</evidence>
<feature type="compositionally biased region" description="Basic and acidic residues" evidence="1">
    <location>
        <begin position="391"/>
        <end position="402"/>
    </location>
</feature>
<dbReference type="GeneID" id="8297630"/>
<feature type="region of interest" description="Disordered" evidence="1">
    <location>
        <begin position="1"/>
        <end position="88"/>
    </location>
</feature>
<dbReference type="KEGG" id="ctp:CTRG_00984"/>
<feature type="compositionally biased region" description="Basic and acidic residues" evidence="1">
    <location>
        <begin position="481"/>
        <end position="496"/>
    </location>
</feature>
<feature type="compositionally biased region" description="Polar residues" evidence="1">
    <location>
        <begin position="52"/>
        <end position="76"/>
    </location>
</feature>
<feature type="compositionally biased region" description="Acidic residues" evidence="1">
    <location>
        <begin position="450"/>
        <end position="480"/>
    </location>
</feature>
<dbReference type="VEuPathDB" id="FungiDB:CTRG_00984"/>
<dbReference type="OrthoDB" id="10680320at2759"/>
<accession>C5M4J4</accession>